<accession>A0A918HRL7</accession>
<keyword evidence="3" id="KW-1185">Reference proteome</keyword>
<reference evidence="2" key="2">
    <citation type="submission" date="2020-09" db="EMBL/GenBank/DDBJ databases">
        <authorList>
            <person name="Sun Q."/>
            <person name="Ohkuma M."/>
        </authorList>
    </citation>
    <scope>NUCLEOTIDE SEQUENCE</scope>
    <source>
        <strain evidence="2">JCM 4125</strain>
    </source>
</reference>
<evidence type="ECO:0000313" key="3">
    <source>
        <dbReference type="Proteomes" id="UP000646776"/>
    </source>
</evidence>
<evidence type="ECO:0000313" key="2">
    <source>
        <dbReference type="EMBL" id="GGT92751.1"/>
    </source>
</evidence>
<proteinExistence type="predicted"/>
<feature type="transmembrane region" description="Helical" evidence="1">
    <location>
        <begin position="27"/>
        <end position="51"/>
    </location>
</feature>
<keyword evidence="1" id="KW-0472">Membrane</keyword>
<dbReference type="Proteomes" id="UP000646776">
    <property type="component" value="Unassembled WGS sequence"/>
</dbReference>
<dbReference type="AlphaFoldDB" id="A0A918HRL7"/>
<protein>
    <submittedName>
        <fullName evidence="2">Uncharacterized protein</fullName>
    </submittedName>
</protein>
<sequence>MVGLGCREGIGFGHPFLPGGESLNLKIMGVVVVLLAAAVVAMGVGITVFVLGSKPLAALGSGGAAFVGTAGLGMVVLGYLAPNT</sequence>
<organism evidence="2 3">
    <name type="scientific">Streptomyces phaeofaciens</name>
    <dbReference type="NCBI Taxonomy" id="68254"/>
    <lineage>
        <taxon>Bacteria</taxon>
        <taxon>Bacillati</taxon>
        <taxon>Actinomycetota</taxon>
        <taxon>Actinomycetes</taxon>
        <taxon>Kitasatosporales</taxon>
        <taxon>Streptomycetaceae</taxon>
        <taxon>Streptomyces</taxon>
    </lineage>
</organism>
<keyword evidence="1" id="KW-1133">Transmembrane helix</keyword>
<evidence type="ECO:0000256" key="1">
    <source>
        <dbReference type="SAM" id="Phobius"/>
    </source>
</evidence>
<feature type="transmembrane region" description="Helical" evidence="1">
    <location>
        <begin position="63"/>
        <end position="81"/>
    </location>
</feature>
<reference evidence="2" key="1">
    <citation type="journal article" date="2014" name="Int. J. Syst. Evol. Microbiol.">
        <title>Complete genome sequence of Corynebacterium casei LMG S-19264T (=DSM 44701T), isolated from a smear-ripened cheese.</title>
        <authorList>
            <consortium name="US DOE Joint Genome Institute (JGI-PGF)"/>
            <person name="Walter F."/>
            <person name="Albersmeier A."/>
            <person name="Kalinowski J."/>
            <person name="Ruckert C."/>
        </authorList>
    </citation>
    <scope>NUCLEOTIDE SEQUENCE</scope>
    <source>
        <strain evidence="2">JCM 4125</strain>
    </source>
</reference>
<dbReference type="EMBL" id="BMSA01000041">
    <property type="protein sequence ID" value="GGT92751.1"/>
    <property type="molecule type" value="Genomic_DNA"/>
</dbReference>
<keyword evidence="1" id="KW-0812">Transmembrane</keyword>
<name>A0A918HRL7_9ACTN</name>
<comment type="caution">
    <text evidence="2">The sequence shown here is derived from an EMBL/GenBank/DDBJ whole genome shotgun (WGS) entry which is preliminary data.</text>
</comment>
<gene>
    <name evidence="2" type="ORF">GCM10010226_83380</name>
</gene>